<dbReference type="PROSITE" id="PS00108">
    <property type="entry name" value="PROTEIN_KINASE_ST"/>
    <property type="match status" value="1"/>
</dbReference>
<evidence type="ECO:0000256" key="4">
    <source>
        <dbReference type="ARBA" id="ARBA00022840"/>
    </source>
</evidence>
<dbReference type="InterPro" id="IPR017441">
    <property type="entry name" value="Protein_kinase_ATP_BS"/>
</dbReference>
<dbReference type="OrthoDB" id="9801841at2"/>
<dbReference type="EMBL" id="FNAG01000004">
    <property type="protein sequence ID" value="SDD62309.1"/>
    <property type="molecule type" value="Genomic_DNA"/>
</dbReference>
<dbReference type="CDD" id="cd14014">
    <property type="entry name" value="STKc_PknB_like"/>
    <property type="match status" value="1"/>
</dbReference>
<dbReference type="Gene3D" id="3.30.200.20">
    <property type="entry name" value="Phosphorylase Kinase, domain 1"/>
    <property type="match status" value="1"/>
</dbReference>
<keyword evidence="2 5" id="KW-0547">Nucleotide-binding</keyword>
<dbReference type="InterPro" id="IPR008271">
    <property type="entry name" value="Ser/Thr_kinase_AS"/>
</dbReference>
<reference evidence="8 9" key="1">
    <citation type="submission" date="2016-10" db="EMBL/GenBank/DDBJ databases">
        <authorList>
            <person name="de Groot N.N."/>
        </authorList>
    </citation>
    <scope>NUCLEOTIDE SEQUENCE [LARGE SCALE GENOMIC DNA]</scope>
    <source>
        <strain evidence="8 9">DSM 16957</strain>
    </source>
</reference>
<dbReference type="InterPro" id="IPR011009">
    <property type="entry name" value="Kinase-like_dom_sf"/>
</dbReference>
<sequence>MRNETPRPASGPDRDTASFGQQLLAAFDAVADVPPAEREAAIQALGLECPELERELRALLDRDAETGPLDTTLSAQIQPLLQEALPELDPAPAQIGPYHVLRLLGEGGMGRVYLARRSDGPVSRDVAIKLIRPDRAGAGLLARFEAERRHLAALDHPGICRFIDADSLADGTPYVVMEAVQGEPIVDYCQRHALGLRARVELLRKLLAAVAHAHDRLLLHRDIKPHNVLVTADGQPKLLDFGIAKSIEDAQASVTRTAERFFTPNASAPEQLLGEPAGVACDVYSLGALAYELLSGALPFDFQGLRAAEIERLVLQVAPPLMSERSALPWARELKGDLDAIIATCLRKAAGERYRNVDTLDAELQRWLEGRPVTARAPSWAYRSRLFIRRHRVAVGLSAALVLAIAAFGSGLVLQAIELREQRNLAVIERDRALQVVEILESAFRNADPGRVSGDRVTAREILNSAAPGIKGLEAHQPEVFARLAATMARVELDLSQNRLASDWVDRALAVDDRTGLSSEVLNSLLYTGTMAMARHGDASKAEGYLARLQALPAAPRLENELASARVLMTRSRIAEAIPILQTAIGRADKMDLGPESLIATELRWTEAAALGMVGRHIEAANVLEKVITWQLQRLPPDHGLVARSRLMRLVELSNRSTDMENVAALDQELIRLREAYGPASAVIGLGIAARARMFRRLGKLNEASEEYNNALQILEASLGQDHEAVLQNRLNHALTLQQEGSPSRLHQAEAILRETYATTQRLYRRLAPISLQAQVQLSIVLMRSGNHDDALLILADSRYADADQVPSRDNLRNQAVALRMAMQTPDCASRPPNPLCLNVSDRLEKVSHRLDQ</sequence>
<dbReference type="STRING" id="265719.SAMN04488509_104193"/>
<dbReference type="GO" id="GO:0005524">
    <property type="term" value="F:ATP binding"/>
    <property type="evidence" value="ECO:0007669"/>
    <property type="project" value="UniProtKB-UniRule"/>
</dbReference>
<keyword evidence="6" id="KW-1133">Transmembrane helix</keyword>
<evidence type="ECO:0000256" key="5">
    <source>
        <dbReference type="PROSITE-ProRule" id="PRU10141"/>
    </source>
</evidence>
<keyword evidence="9" id="KW-1185">Reference proteome</keyword>
<keyword evidence="6" id="KW-0472">Membrane</keyword>
<feature type="binding site" evidence="5">
    <location>
        <position position="129"/>
    </location>
    <ligand>
        <name>ATP</name>
        <dbReference type="ChEBI" id="CHEBI:30616"/>
    </ligand>
</feature>
<accession>A0A1G6W920</accession>
<dbReference type="Pfam" id="PF00069">
    <property type="entry name" value="Pkinase"/>
    <property type="match status" value="1"/>
</dbReference>
<name>A0A1G6W920_9GAMM</name>
<dbReference type="Proteomes" id="UP000199603">
    <property type="component" value="Unassembled WGS sequence"/>
</dbReference>
<dbReference type="GO" id="GO:0004674">
    <property type="term" value="F:protein serine/threonine kinase activity"/>
    <property type="evidence" value="ECO:0007669"/>
    <property type="project" value="UniProtKB-KW"/>
</dbReference>
<dbReference type="RefSeq" id="WP_091241958.1">
    <property type="nucleotide sequence ID" value="NZ_FNAG01000004.1"/>
</dbReference>
<evidence type="ECO:0000259" key="7">
    <source>
        <dbReference type="PROSITE" id="PS50011"/>
    </source>
</evidence>
<proteinExistence type="predicted"/>
<protein>
    <submittedName>
        <fullName evidence="8">Serine/threonine protein kinase</fullName>
    </submittedName>
</protein>
<organism evidence="8 9">
    <name type="scientific">Aquimonas voraii</name>
    <dbReference type="NCBI Taxonomy" id="265719"/>
    <lineage>
        <taxon>Bacteria</taxon>
        <taxon>Pseudomonadati</taxon>
        <taxon>Pseudomonadota</taxon>
        <taxon>Gammaproteobacteria</taxon>
        <taxon>Lysobacterales</taxon>
        <taxon>Lysobacteraceae</taxon>
        <taxon>Aquimonas</taxon>
    </lineage>
</organism>
<evidence type="ECO:0000313" key="8">
    <source>
        <dbReference type="EMBL" id="SDD62309.1"/>
    </source>
</evidence>
<dbReference type="AlphaFoldDB" id="A0A1G6W920"/>
<dbReference type="Gene3D" id="1.10.510.10">
    <property type="entry name" value="Transferase(Phosphotransferase) domain 1"/>
    <property type="match status" value="1"/>
</dbReference>
<keyword evidence="4 5" id="KW-0067">ATP-binding</keyword>
<gene>
    <name evidence="8" type="ORF">SAMN04488509_104193</name>
</gene>
<feature type="transmembrane region" description="Helical" evidence="6">
    <location>
        <begin position="393"/>
        <end position="414"/>
    </location>
</feature>
<keyword evidence="6" id="KW-0812">Transmembrane</keyword>
<dbReference type="SUPFAM" id="SSF56112">
    <property type="entry name" value="Protein kinase-like (PK-like)"/>
    <property type="match status" value="1"/>
</dbReference>
<dbReference type="SMART" id="SM00220">
    <property type="entry name" value="S_TKc"/>
    <property type="match status" value="1"/>
</dbReference>
<dbReference type="SUPFAM" id="SSF48452">
    <property type="entry name" value="TPR-like"/>
    <property type="match status" value="1"/>
</dbReference>
<dbReference type="Gene3D" id="1.25.40.10">
    <property type="entry name" value="Tetratricopeptide repeat domain"/>
    <property type="match status" value="1"/>
</dbReference>
<dbReference type="PROSITE" id="PS00107">
    <property type="entry name" value="PROTEIN_KINASE_ATP"/>
    <property type="match status" value="1"/>
</dbReference>
<evidence type="ECO:0000256" key="2">
    <source>
        <dbReference type="ARBA" id="ARBA00022741"/>
    </source>
</evidence>
<evidence type="ECO:0000256" key="6">
    <source>
        <dbReference type="SAM" id="Phobius"/>
    </source>
</evidence>
<keyword evidence="3 8" id="KW-0418">Kinase</keyword>
<keyword evidence="1" id="KW-0808">Transferase</keyword>
<dbReference type="InterPro" id="IPR011990">
    <property type="entry name" value="TPR-like_helical_dom_sf"/>
</dbReference>
<keyword evidence="8" id="KW-0723">Serine/threonine-protein kinase</keyword>
<dbReference type="PANTHER" id="PTHR43289:SF6">
    <property type="entry name" value="SERINE_THREONINE-PROTEIN KINASE NEKL-3"/>
    <property type="match status" value="1"/>
</dbReference>
<evidence type="ECO:0000256" key="3">
    <source>
        <dbReference type="ARBA" id="ARBA00022777"/>
    </source>
</evidence>
<dbReference type="InterPro" id="IPR000719">
    <property type="entry name" value="Prot_kinase_dom"/>
</dbReference>
<feature type="domain" description="Protein kinase" evidence="7">
    <location>
        <begin position="98"/>
        <end position="368"/>
    </location>
</feature>
<dbReference type="PROSITE" id="PS50011">
    <property type="entry name" value="PROTEIN_KINASE_DOM"/>
    <property type="match status" value="1"/>
</dbReference>
<dbReference type="PANTHER" id="PTHR43289">
    <property type="entry name" value="MITOGEN-ACTIVATED PROTEIN KINASE KINASE KINASE 20-RELATED"/>
    <property type="match status" value="1"/>
</dbReference>
<evidence type="ECO:0000313" key="9">
    <source>
        <dbReference type="Proteomes" id="UP000199603"/>
    </source>
</evidence>
<evidence type="ECO:0000256" key="1">
    <source>
        <dbReference type="ARBA" id="ARBA00022679"/>
    </source>
</evidence>